<gene>
    <name evidence="1" type="ORF">ACFSSE_08645</name>
</gene>
<sequence length="202" mass="23414">MKSIYLVRHTSVYNPTKLCFGQSEIPLEENFTVSFDWIKEQLNTTENCAFYSSPLRRCTKLASYLSDDNFTIESRLNDLNFGNWEMKGWDKIPAKEVKLWQDDFVNYSTKKGENFADLFERSVAFYEEVCSTTNKENIVIICHAGNIRSILSYVLDFPLENVFNLKIDYGSISKIAYNEAQKLSTIELINFAPNSFKNLVKD</sequence>
<evidence type="ECO:0000313" key="1">
    <source>
        <dbReference type="EMBL" id="MFD2731773.1"/>
    </source>
</evidence>
<keyword evidence="2" id="KW-1185">Reference proteome</keyword>
<reference evidence="2" key="1">
    <citation type="journal article" date="2019" name="Int. J. Syst. Evol. Microbiol.">
        <title>The Global Catalogue of Microorganisms (GCM) 10K type strain sequencing project: providing services to taxonomists for standard genome sequencing and annotation.</title>
        <authorList>
            <consortium name="The Broad Institute Genomics Platform"/>
            <consortium name="The Broad Institute Genome Sequencing Center for Infectious Disease"/>
            <person name="Wu L."/>
            <person name="Ma J."/>
        </authorList>
    </citation>
    <scope>NUCLEOTIDE SEQUENCE [LARGE SCALE GENOMIC DNA]</scope>
    <source>
        <strain evidence="2">KCTC 42456</strain>
    </source>
</reference>
<dbReference type="Proteomes" id="UP001597546">
    <property type="component" value="Unassembled WGS sequence"/>
</dbReference>
<dbReference type="PIRSF" id="PIRSF000709">
    <property type="entry name" value="6PFK_2-Ptase"/>
    <property type="match status" value="1"/>
</dbReference>
<dbReference type="PANTHER" id="PTHR10606">
    <property type="entry name" value="6-PHOSPHOFRUCTO-2-KINASE/FRUCTOSE-2,6-BISPHOSPHATASE"/>
    <property type="match status" value="1"/>
</dbReference>
<dbReference type="InterPro" id="IPR003094">
    <property type="entry name" value="6Pfruct_kin"/>
</dbReference>
<dbReference type="EMBL" id="JBHULV010000025">
    <property type="protein sequence ID" value="MFD2731773.1"/>
    <property type="molecule type" value="Genomic_DNA"/>
</dbReference>
<evidence type="ECO:0000313" key="2">
    <source>
        <dbReference type="Proteomes" id="UP001597546"/>
    </source>
</evidence>
<proteinExistence type="predicted"/>
<dbReference type="SUPFAM" id="SSF53254">
    <property type="entry name" value="Phosphoglycerate mutase-like"/>
    <property type="match status" value="1"/>
</dbReference>
<dbReference type="InterPro" id="IPR013078">
    <property type="entry name" value="His_Pase_superF_clade-1"/>
</dbReference>
<protein>
    <submittedName>
        <fullName evidence="1">Histidine phosphatase family protein</fullName>
    </submittedName>
</protein>
<organism evidence="1 2">
    <name type="scientific">Pedobacter alpinus</name>
    <dbReference type="NCBI Taxonomy" id="1590643"/>
    <lineage>
        <taxon>Bacteria</taxon>
        <taxon>Pseudomonadati</taxon>
        <taxon>Bacteroidota</taxon>
        <taxon>Sphingobacteriia</taxon>
        <taxon>Sphingobacteriales</taxon>
        <taxon>Sphingobacteriaceae</taxon>
        <taxon>Pedobacter</taxon>
    </lineage>
</organism>
<name>A0ABW5TRT6_9SPHI</name>
<dbReference type="RefSeq" id="WP_379042007.1">
    <property type="nucleotide sequence ID" value="NZ_JBHSKW010000019.1"/>
</dbReference>
<dbReference type="InterPro" id="IPR029033">
    <property type="entry name" value="His_PPase_superfam"/>
</dbReference>
<dbReference type="CDD" id="cd07067">
    <property type="entry name" value="HP_PGM_like"/>
    <property type="match status" value="1"/>
</dbReference>
<dbReference type="Gene3D" id="3.40.50.1240">
    <property type="entry name" value="Phosphoglycerate mutase-like"/>
    <property type="match status" value="1"/>
</dbReference>
<dbReference type="Pfam" id="PF00300">
    <property type="entry name" value="His_Phos_1"/>
    <property type="match status" value="1"/>
</dbReference>
<dbReference type="SMART" id="SM00855">
    <property type="entry name" value="PGAM"/>
    <property type="match status" value="1"/>
</dbReference>
<comment type="caution">
    <text evidence="1">The sequence shown here is derived from an EMBL/GenBank/DDBJ whole genome shotgun (WGS) entry which is preliminary data.</text>
</comment>
<accession>A0ABW5TRT6</accession>